<accession>A0A2P2MDE0</accession>
<evidence type="ECO:0000313" key="1">
    <source>
        <dbReference type="EMBL" id="MBX28194.1"/>
    </source>
</evidence>
<proteinExistence type="predicted"/>
<name>A0A2P2MDE0_RHIMU</name>
<dbReference type="AlphaFoldDB" id="A0A2P2MDE0"/>
<protein>
    <submittedName>
        <fullName evidence="1">Uncharacterized protein MANES_16G129900</fullName>
    </submittedName>
</protein>
<dbReference type="EMBL" id="GGEC01047710">
    <property type="protein sequence ID" value="MBX28194.1"/>
    <property type="molecule type" value="Transcribed_RNA"/>
</dbReference>
<sequence length="128" mass="14810">MIMDEISFLLVPAVLAFEPNMIAKLINSRRFLIQPWYGNNKRKVIKDHVNPVLIINLLLEFLHSFGIKCNMACNIAHLWLTHFKHVGGIFNTVTAKNFSKILCIIHNFGWPTIRKRIIRVRKLSPYGG</sequence>
<reference evidence="1" key="1">
    <citation type="submission" date="2018-02" db="EMBL/GenBank/DDBJ databases">
        <title>Rhizophora mucronata_Transcriptome.</title>
        <authorList>
            <person name="Meera S.P."/>
            <person name="Sreeshan A."/>
            <person name="Augustine A."/>
        </authorList>
    </citation>
    <scope>NUCLEOTIDE SEQUENCE</scope>
    <source>
        <tissue evidence="1">Leaf</tissue>
    </source>
</reference>
<organism evidence="1">
    <name type="scientific">Rhizophora mucronata</name>
    <name type="common">Asiatic mangrove</name>
    <dbReference type="NCBI Taxonomy" id="61149"/>
    <lineage>
        <taxon>Eukaryota</taxon>
        <taxon>Viridiplantae</taxon>
        <taxon>Streptophyta</taxon>
        <taxon>Embryophyta</taxon>
        <taxon>Tracheophyta</taxon>
        <taxon>Spermatophyta</taxon>
        <taxon>Magnoliopsida</taxon>
        <taxon>eudicotyledons</taxon>
        <taxon>Gunneridae</taxon>
        <taxon>Pentapetalae</taxon>
        <taxon>rosids</taxon>
        <taxon>fabids</taxon>
        <taxon>Malpighiales</taxon>
        <taxon>Rhizophoraceae</taxon>
        <taxon>Rhizophora</taxon>
    </lineage>
</organism>